<accession>A0A371HDR7</accession>
<dbReference type="EMBL" id="QJKJ01002890">
    <property type="protein sequence ID" value="RDY00854.1"/>
    <property type="molecule type" value="Genomic_DNA"/>
</dbReference>
<comment type="caution">
    <text evidence="2">The sequence shown here is derived from an EMBL/GenBank/DDBJ whole genome shotgun (WGS) entry which is preliminary data.</text>
</comment>
<keyword evidence="1" id="KW-0472">Membrane</keyword>
<evidence type="ECO:0000313" key="3">
    <source>
        <dbReference type="Proteomes" id="UP000257109"/>
    </source>
</evidence>
<proteinExistence type="predicted"/>
<dbReference type="Proteomes" id="UP000257109">
    <property type="component" value="Unassembled WGS sequence"/>
</dbReference>
<protein>
    <submittedName>
        <fullName evidence="2">Uncharacterized protein</fullName>
    </submittedName>
</protein>
<keyword evidence="1" id="KW-0812">Transmembrane</keyword>
<dbReference type="AlphaFoldDB" id="A0A371HDR7"/>
<keyword evidence="1" id="KW-1133">Transmembrane helix</keyword>
<sequence length="164" mass="19342">MSVHDLILLIIMFRIVSNIIMLVISSLEMVLMFLLIMMLKKNKRYDSPEAPPVQLRRSNRERQSSTRYTSDEYMEQNLNFTRSPWRVKRDKSIDNLNCRSVLLCPLSRQSLNLFKMNIVYSMIVRVQFILHINVRYHCIRDALDVKLLEFKACCEIIGLAITSI</sequence>
<organism evidence="2 3">
    <name type="scientific">Mucuna pruriens</name>
    <name type="common">Velvet bean</name>
    <name type="synonym">Dolichos pruriens</name>
    <dbReference type="NCBI Taxonomy" id="157652"/>
    <lineage>
        <taxon>Eukaryota</taxon>
        <taxon>Viridiplantae</taxon>
        <taxon>Streptophyta</taxon>
        <taxon>Embryophyta</taxon>
        <taxon>Tracheophyta</taxon>
        <taxon>Spermatophyta</taxon>
        <taxon>Magnoliopsida</taxon>
        <taxon>eudicotyledons</taxon>
        <taxon>Gunneridae</taxon>
        <taxon>Pentapetalae</taxon>
        <taxon>rosids</taxon>
        <taxon>fabids</taxon>
        <taxon>Fabales</taxon>
        <taxon>Fabaceae</taxon>
        <taxon>Papilionoideae</taxon>
        <taxon>50 kb inversion clade</taxon>
        <taxon>NPAAA clade</taxon>
        <taxon>indigoferoid/millettioid clade</taxon>
        <taxon>Phaseoleae</taxon>
        <taxon>Mucuna</taxon>
    </lineage>
</organism>
<evidence type="ECO:0000313" key="2">
    <source>
        <dbReference type="EMBL" id="RDY00854.1"/>
    </source>
</evidence>
<evidence type="ECO:0000256" key="1">
    <source>
        <dbReference type="SAM" id="Phobius"/>
    </source>
</evidence>
<reference evidence="2" key="1">
    <citation type="submission" date="2018-05" db="EMBL/GenBank/DDBJ databases">
        <title>Draft genome of Mucuna pruriens seed.</title>
        <authorList>
            <person name="Nnadi N.E."/>
            <person name="Vos R."/>
            <person name="Hasami M.H."/>
            <person name="Devisetty U.K."/>
            <person name="Aguiy J.C."/>
        </authorList>
    </citation>
    <scope>NUCLEOTIDE SEQUENCE [LARGE SCALE GENOMIC DNA]</scope>
    <source>
        <strain evidence="2">JCA_2017</strain>
    </source>
</reference>
<feature type="non-terminal residue" evidence="2">
    <location>
        <position position="1"/>
    </location>
</feature>
<feature type="transmembrane region" description="Helical" evidence="1">
    <location>
        <begin position="6"/>
        <end position="36"/>
    </location>
</feature>
<keyword evidence="3" id="KW-1185">Reference proteome</keyword>
<gene>
    <name evidence="2" type="ORF">CR513_15910</name>
</gene>
<name>A0A371HDR7_MUCPR</name>